<feature type="transmembrane region" description="Helical" evidence="1">
    <location>
        <begin position="42"/>
        <end position="63"/>
    </location>
</feature>
<evidence type="ECO:0000313" key="2">
    <source>
        <dbReference type="EMBL" id="KAL0067961.1"/>
    </source>
</evidence>
<keyword evidence="1" id="KW-0812">Transmembrane</keyword>
<comment type="caution">
    <text evidence="2">The sequence shown here is derived from an EMBL/GenBank/DDBJ whole genome shotgun (WGS) entry which is preliminary data.</text>
</comment>
<reference evidence="2 3" key="1">
    <citation type="submission" date="2024-05" db="EMBL/GenBank/DDBJ databases">
        <title>A draft genome resource for the thread blight pathogen Marasmius tenuissimus strain MS-2.</title>
        <authorList>
            <person name="Yulfo-Soto G.E."/>
            <person name="Baruah I.K."/>
            <person name="Amoako-Attah I."/>
            <person name="Bukari Y."/>
            <person name="Meinhardt L.W."/>
            <person name="Bailey B.A."/>
            <person name="Cohen S.P."/>
        </authorList>
    </citation>
    <scope>NUCLEOTIDE SEQUENCE [LARGE SCALE GENOMIC DNA]</scope>
    <source>
        <strain evidence="2 3">MS-2</strain>
    </source>
</reference>
<gene>
    <name evidence="2" type="ORF">AAF712_004863</name>
</gene>
<feature type="non-terminal residue" evidence="2">
    <location>
        <position position="129"/>
    </location>
</feature>
<dbReference type="EMBL" id="JBBXMP010000021">
    <property type="protein sequence ID" value="KAL0067961.1"/>
    <property type="molecule type" value="Genomic_DNA"/>
</dbReference>
<protein>
    <recommendedName>
        <fullName evidence="4">Transmembrane protein</fullName>
    </recommendedName>
</protein>
<keyword evidence="1" id="KW-1133">Transmembrane helix</keyword>
<evidence type="ECO:0000256" key="1">
    <source>
        <dbReference type="SAM" id="Phobius"/>
    </source>
</evidence>
<organism evidence="2 3">
    <name type="scientific">Marasmius tenuissimus</name>
    <dbReference type="NCBI Taxonomy" id="585030"/>
    <lineage>
        <taxon>Eukaryota</taxon>
        <taxon>Fungi</taxon>
        <taxon>Dikarya</taxon>
        <taxon>Basidiomycota</taxon>
        <taxon>Agaricomycotina</taxon>
        <taxon>Agaricomycetes</taxon>
        <taxon>Agaricomycetidae</taxon>
        <taxon>Agaricales</taxon>
        <taxon>Marasmiineae</taxon>
        <taxon>Marasmiaceae</taxon>
        <taxon>Marasmius</taxon>
    </lineage>
</organism>
<proteinExistence type="predicted"/>
<keyword evidence="1" id="KW-0472">Membrane</keyword>
<keyword evidence="3" id="KW-1185">Reference proteome</keyword>
<feature type="transmembrane region" description="Helical" evidence="1">
    <location>
        <begin position="75"/>
        <end position="94"/>
    </location>
</feature>
<dbReference type="Proteomes" id="UP001437256">
    <property type="component" value="Unassembled WGS sequence"/>
</dbReference>
<accession>A0ABR3A255</accession>
<evidence type="ECO:0000313" key="3">
    <source>
        <dbReference type="Proteomes" id="UP001437256"/>
    </source>
</evidence>
<evidence type="ECO:0008006" key="4">
    <source>
        <dbReference type="Google" id="ProtNLM"/>
    </source>
</evidence>
<sequence length="129" mass="14502">MSGGSSFTPEQFRTLAEQQREGTYLTLCMLCGISNAPEASSLVFIFITVLHIFAILSTIFRLARRIRIKKLSWDDGWVVVATFLSMAFVVLDWVNRALAIKRLGKESMLKQPELGMTEVIIGAWNFATI</sequence>
<name>A0ABR3A255_9AGAR</name>